<protein>
    <recommendedName>
        <fullName evidence="4">YtxH domain-containing protein</fullName>
    </recommendedName>
</protein>
<evidence type="ECO:0008006" key="4">
    <source>
        <dbReference type="Google" id="ProtNLM"/>
    </source>
</evidence>
<gene>
    <name evidence="2" type="ORF">DWB61_00915</name>
</gene>
<dbReference type="EMBL" id="QQWG01000001">
    <property type="protein sequence ID" value="RRG24609.1"/>
    <property type="molecule type" value="Genomic_DNA"/>
</dbReference>
<reference evidence="2 3" key="1">
    <citation type="submission" date="2018-07" db="EMBL/GenBank/DDBJ databases">
        <title>Draft genome sequence of Ancylomarina sp. M1P.</title>
        <authorList>
            <person name="Yadav S."/>
            <person name="Villanueva L."/>
            <person name="Damste J.S.S."/>
        </authorList>
    </citation>
    <scope>NUCLEOTIDE SEQUENCE [LARGE SCALE GENOMIC DNA]</scope>
    <source>
        <strain evidence="2 3">M1P</strain>
    </source>
</reference>
<proteinExistence type="predicted"/>
<keyword evidence="1" id="KW-0812">Transmembrane</keyword>
<dbReference type="Proteomes" id="UP000285794">
    <property type="component" value="Unassembled WGS sequence"/>
</dbReference>
<keyword evidence="1" id="KW-1133">Transmembrane helix</keyword>
<accession>A0A425Y7U0</accession>
<name>A0A425Y7U0_9BACT</name>
<keyword evidence="1" id="KW-0472">Membrane</keyword>
<evidence type="ECO:0000313" key="3">
    <source>
        <dbReference type="Proteomes" id="UP000285794"/>
    </source>
</evidence>
<sequence>MKQLTKTRKFEIIGGILGTIGGFLYWKFIGCSSGTCPIQANCYSMIPYGLVLGILVGGLFKPKKKE</sequence>
<organism evidence="2 3">
    <name type="scientific">Ancylomarina euxinus</name>
    <dbReference type="NCBI Taxonomy" id="2283627"/>
    <lineage>
        <taxon>Bacteria</taxon>
        <taxon>Pseudomonadati</taxon>
        <taxon>Bacteroidota</taxon>
        <taxon>Bacteroidia</taxon>
        <taxon>Marinilabiliales</taxon>
        <taxon>Marinifilaceae</taxon>
        <taxon>Ancylomarina</taxon>
    </lineage>
</organism>
<feature type="transmembrane region" description="Helical" evidence="1">
    <location>
        <begin position="41"/>
        <end position="60"/>
    </location>
</feature>
<evidence type="ECO:0000256" key="1">
    <source>
        <dbReference type="SAM" id="Phobius"/>
    </source>
</evidence>
<dbReference type="AlphaFoldDB" id="A0A425Y7U0"/>
<feature type="transmembrane region" description="Helical" evidence="1">
    <location>
        <begin position="12"/>
        <end position="29"/>
    </location>
</feature>
<dbReference type="RefSeq" id="WP_125028983.1">
    <property type="nucleotide sequence ID" value="NZ_JAPXVP010000001.1"/>
</dbReference>
<keyword evidence="3" id="KW-1185">Reference proteome</keyword>
<evidence type="ECO:0000313" key="2">
    <source>
        <dbReference type="EMBL" id="RRG24609.1"/>
    </source>
</evidence>
<comment type="caution">
    <text evidence="2">The sequence shown here is derived from an EMBL/GenBank/DDBJ whole genome shotgun (WGS) entry which is preliminary data.</text>
</comment>